<reference evidence="5 6" key="1">
    <citation type="submission" date="2017-04" db="EMBL/GenBank/DDBJ databases">
        <title>Draft genome sequence of Marssonina coronaria NL1: causal agent of apple blotch.</title>
        <authorList>
            <person name="Cheng Q."/>
        </authorList>
    </citation>
    <scope>NUCLEOTIDE SEQUENCE [LARGE SCALE GENOMIC DNA]</scope>
    <source>
        <strain evidence="5 6">NL1</strain>
    </source>
</reference>
<dbReference type="Gene3D" id="3.60.20.30">
    <property type="entry name" value="(Glycosyl)asparaginase"/>
    <property type="match status" value="1"/>
</dbReference>
<dbReference type="STRING" id="503106.A0A218YXX9"/>
<feature type="site" description="Cleavage; by autolysis" evidence="3">
    <location>
        <begin position="221"/>
        <end position="222"/>
    </location>
</feature>
<dbReference type="OrthoDB" id="2262349at2759"/>
<protein>
    <recommendedName>
        <fullName evidence="7">L-asparaginase</fullName>
    </recommendedName>
</protein>
<feature type="region of interest" description="Disordered" evidence="4">
    <location>
        <begin position="139"/>
        <end position="159"/>
    </location>
</feature>
<proteinExistence type="predicted"/>
<feature type="active site" description="Nucleophile" evidence="1">
    <location>
        <position position="222"/>
    </location>
</feature>
<dbReference type="GO" id="GO:0016787">
    <property type="term" value="F:hydrolase activity"/>
    <property type="evidence" value="ECO:0007669"/>
    <property type="project" value="InterPro"/>
</dbReference>
<comment type="caution">
    <text evidence="5">The sequence shown here is derived from an EMBL/GenBank/DDBJ whole genome shotgun (WGS) entry which is preliminary data.</text>
</comment>
<dbReference type="PANTHER" id="PTHR10188">
    <property type="entry name" value="L-ASPARAGINASE"/>
    <property type="match status" value="1"/>
</dbReference>
<dbReference type="AlphaFoldDB" id="A0A218YXX9"/>
<dbReference type="CDD" id="cd04701">
    <property type="entry name" value="Asparaginase_2"/>
    <property type="match status" value="1"/>
</dbReference>
<feature type="binding site" evidence="2">
    <location>
        <begin position="250"/>
        <end position="253"/>
    </location>
    <ligand>
        <name>substrate</name>
    </ligand>
</feature>
<organism evidence="5 6">
    <name type="scientific">Diplocarpon coronariae</name>
    <dbReference type="NCBI Taxonomy" id="2795749"/>
    <lineage>
        <taxon>Eukaryota</taxon>
        <taxon>Fungi</taxon>
        <taxon>Dikarya</taxon>
        <taxon>Ascomycota</taxon>
        <taxon>Pezizomycotina</taxon>
        <taxon>Leotiomycetes</taxon>
        <taxon>Helotiales</taxon>
        <taxon>Drepanopezizaceae</taxon>
        <taxon>Diplocarpon</taxon>
    </lineage>
</organism>
<evidence type="ECO:0000313" key="5">
    <source>
        <dbReference type="EMBL" id="OWP00240.1"/>
    </source>
</evidence>
<name>A0A218YXX9_9HELO</name>
<evidence type="ECO:0000256" key="2">
    <source>
        <dbReference type="PIRSR" id="PIRSR600246-2"/>
    </source>
</evidence>
<evidence type="ECO:0000313" key="6">
    <source>
        <dbReference type="Proteomes" id="UP000242519"/>
    </source>
</evidence>
<keyword evidence="6" id="KW-1185">Reference proteome</keyword>
<dbReference type="GO" id="GO:0005737">
    <property type="term" value="C:cytoplasm"/>
    <property type="evidence" value="ECO:0007669"/>
    <property type="project" value="TreeGrafter"/>
</dbReference>
<dbReference type="Pfam" id="PF01112">
    <property type="entry name" value="Asparaginase_2"/>
    <property type="match status" value="2"/>
</dbReference>
<dbReference type="InParanoid" id="A0A218YXX9"/>
<dbReference type="InterPro" id="IPR000246">
    <property type="entry name" value="Peptidase_T2"/>
</dbReference>
<dbReference type="InterPro" id="IPR029055">
    <property type="entry name" value="Ntn_hydrolases_N"/>
</dbReference>
<feature type="compositionally biased region" description="Basic and acidic residues" evidence="4">
    <location>
        <begin position="139"/>
        <end position="155"/>
    </location>
</feature>
<dbReference type="SUPFAM" id="SSF56235">
    <property type="entry name" value="N-terminal nucleophile aminohydrolases (Ntn hydrolases)"/>
    <property type="match status" value="1"/>
</dbReference>
<evidence type="ECO:0000256" key="3">
    <source>
        <dbReference type="PIRSR" id="PIRSR600246-3"/>
    </source>
</evidence>
<dbReference type="PANTHER" id="PTHR10188:SF43">
    <property type="entry name" value="ASPARAGINASE (EUROFUNG)"/>
    <property type="match status" value="1"/>
</dbReference>
<accession>A0A218YXX9</accession>
<gene>
    <name evidence="5" type="ORF">B2J93_3994</name>
</gene>
<evidence type="ECO:0000256" key="4">
    <source>
        <dbReference type="SAM" id="MobiDB-lite"/>
    </source>
</evidence>
<evidence type="ECO:0008006" key="7">
    <source>
        <dbReference type="Google" id="ProtNLM"/>
    </source>
</evidence>
<dbReference type="EMBL" id="MZNU01000333">
    <property type="protein sequence ID" value="OWP00240.1"/>
    <property type="molecule type" value="Genomic_DNA"/>
</dbReference>
<dbReference type="Proteomes" id="UP000242519">
    <property type="component" value="Unassembled WGS sequence"/>
</dbReference>
<evidence type="ECO:0000256" key="1">
    <source>
        <dbReference type="PIRSR" id="PIRSR600246-1"/>
    </source>
</evidence>
<sequence length="477" mass="51202">MEYQRPSGEIAPRLIIHGGAGNILPSNLPPSKYAAYHDSLLSILAQAHHFLTSPSSFPLSPSSSASALDAATFAVTLLEDNPLFNSGHGAVFTRDGLNELEASVMVSKGKKKRGVGVMGLTRVKYPIKLAREMLLRGEQDLEGGNGEHRGSKAERLSSGAQGHCQLHKYSAEKLAEAWGLEMVDPSYFFTQARWDEHVRGLEQERLGGVATWHKEHFFPQGTCGAVALDAEGVICAATSTGGLTNKLSGRIGDTPTLGAGFWAEEWEEIGSTRAESLLSQPGPALVLSENLKGLMADCFPSPSLYSPVPPDEVDRHALAKGDRVFRSTGLSGTGNGDSFLRTNAARTISAIAQYRSTPPKKTSLQDAVTEVSGPGGELMRSAGDRWHKTGEGEGGVVGIELTLVTDADGKTKSAFSHIVHDFNCGGMFRAAVDRNGKAVMRVWKPSQHSGLEKYEGEGTEYDLRDWLDKKALPEAFA</sequence>
<feature type="binding site" evidence="2">
    <location>
        <begin position="333"/>
        <end position="336"/>
    </location>
    <ligand>
        <name>substrate</name>
    </ligand>
</feature>